<organism evidence="2 4">
    <name type="scientific">Mycolicibacterium novocastrense</name>
    <name type="common">Mycobacterium novocastrense</name>
    <dbReference type="NCBI Taxonomy" id="59813"/>
    <lineage>
        <taxon>Bacteria</taxon>
        <taxon>Bacillati</taxon>
        <taxon>Actinomycetota</taxon>
        <taxon>Actinomycetes</taxon>
        <taxon>Mycobacteriales</taxon>
        <taxon>Mycobacteriaceae</taxon>
        <taxon>Mycolicibacterium</taxon>
    </lineage>
</organism>
<evidence type="ECO:0000313" key="4">
    <source>
        <dbReference type="Proteomes" id="UP001207528"/>
    </source>
</evidence>
<proteinExistence type="predicted"/>
<keyword evidence="3" id="KW-1185">Reference proteome</keyword>
<dbReference type="Proteomes" id="UP000069773">
    <property type="component" value="Unassembled WGS sequence"/>
</dbReference>
<accession>A0AAW5SQY4</accession>
<dbReference type="EMBL" id="BCTA01000026">
    <property type="protein sequence ID" value="GAT08785.1"/>
    <property type="molecule type" value="Genomic_DNA"/>
</dbReference>
<name>A0AAW5SQY4_MYCNV</name>
<evidence type="ECO:0000313" key="3">
    <source>
        <dbReference type="Proteomes" id="UP000069773"/>
    </source>
</evidence>
<dbReference type="RefSeq" id="WP_084377300.1">
    <property type="nucleotide sequence ID" value="NZ_BCTA01000026.1"/>
</dbReference>
<dbReference type="Proteomes" id="UP001207528">
    <property type="component" value="Unassembled WGS sequence"/>
</dbReference>
<gene>
    <name evidence="2" type="ORF">H7I77_22110</name>
    <name evidence="1" type="ORF">RMCN_1918</name>
</gene>
<protein>
    <recommendedName>
        <fullName evidence="5">Transcriptional regulator, AbiEi antitoxin, Type IV TA system</fullName>
    </recommendedName>
</protein>
<sequence>MTRWHLGQVADFTVAQDGVVARRQMVSAGATDFDIARLVRRRDLIPLERGVYVNHSGRLTQTQRHWAAVLAFWPAALAHASALPNPPPTVVHIAIDSSRNLRTLPGIVLHRTPDFAHRADLFRNPPAIRVEHALIDVVGGKLREEDVAAAFAELARVCATWRTTPQRILQTLETRRRVPGRRTVEAMLTDLRDGACSVLERGYLLRVERAHGLPRGKRQARSTATGRATYQDVRYGRQGVVVELDGRAFHDSPRDRDRDALRDLAELSRSDLVTIRLTYGLVFGDTCRTAQLIGGVLRRRGWTGRVRTCPVCGPAVALTG</sequence>
<reference evidence="2" key="2">
    <citation type="submission" date="2020-07" db="EMBL/GenBank/DDBJ databases">
        <authorList>
            <person name="Pettersson B.M.F."/>
            <person name="Behra P.R.K."/>
            <person name="Ramesh M."/>
            <person name="Das S."/>
            <person name="Dasgupta S."/>
            <person name="Kirsebom L.A."/>
        </authorList>
    </citation>
    <scope>NUCLEOTIDE SEQUENCE</scope>
    <source>
        <strain evidence="2">DSM 44203</strain>
    </source>
</reference>
<dbReference type="AlphaFoldDB" id="A0AAW5SQY4"/>
<evidence type="ECO:0008006" key="5">
    <source>
        <dbReference type="Google" id="ProtNLM"/>
    </source>
</evidence>
<dbReference type="EMBL" id="JACKTI010000058">
    <property type="protein sequence ID" value="MCV7026012.1"/>
    <property type="molecule type" value="Genomic_DNA"/>
</dbReference>
<evidence type="ECO:0000313" key="1">
    <source>
        <dbReference type="EMBL" id="GAT08785.1"/>
    </source>
</evidence>
<evidence type="ECO:0000313" key="2">
    <source>
        <dbReference type="EMBL" id="MCV7026012.1"/>
    </source>
</evidence>
<reference evidence="1 3" key="1">
    <citation type="journal article" date="2016" name="Genome Announc.">
        <title>Draft Genome Sequences of Five Rapidly Growing Mycobacterium Species, M. thermoresistibile, M. fortuitum subsp. acetamidolyticum, M. canariasense, M. brisbanense, and M. novocastrense.</title>
        <authorList>
            <person name="Katahira K."/>
            <person name="Ogura Y."/>
            <person name="Gotoh Y."/>
            <person name="Hayashi T."/>
        </authorList>
    </citation>
    <scope>NUCLEOTIDE SEQUENCE [LARGE SCALE GENOMIC DNA]</scope>
    <source>
        <strain evidence="1 3">JCM18114</strain>
    </source>
</reference>
<reference evidence="2" key="3">
    <citation type="journal article" date="2022" name="BMC Genomics">
        <title>Comparative genome analysis of mycobacteria focusing on tRNA and non-coding RNA.</title>
        <authorList>
            <person name="Behra P.R.K."/>
            <person name="Pettersson B.M.F."/>
            <person name="Ramesh M."/>
            <person name="Das S."/>
            <person name="Dasgupta S."/>
            <person name="Kirsebom L.A."/>
        </authorList>
    </citation>
    <scope>NUCLEOTIDE SEQUENCE</scope>
    <source>
        <strain evidence="2">DSM 44203</strain>
    </source>
</reference>
<comment type="caution">
    <text evidence="2">The sequence shown here is derived from an EMBL/GenBank/DDBJ whole genome shotgun (WGS) entry which is preliminary data.</text>
</comment>